<evidence type="ECO:0000313" key="2">
    <source>
        <dbReference type="EMBL" id="WEW60898.1"/>
    </source>
</evidence>
<accession>A0AAF0IKS9</accession>
<feature type="compositionally biased region" description="Polar residues" evidence="1">
    <location>
        <begin position="118"/>
        <end position="138"/>
    </location>
</feature>
<feature type="region of interest" description="Disordered" evidence="1">
    <location>
        <begin position="738"/>
        <end position="771"/>
    </location>
</feature>
<feature type="compositionally biased region" description="Basic residues" evidence="1">
    <location>
        <begin position="54"/>
        <end position="65"/>
    </location>
</feature>
<reference evidence="2" key="1">
    <citation type="submission" date="2023-03" db="EMBL/GenBank/DDBJ databases">
        <title>Emydomyces testavorans Genome Sequence.</title>
        <authorList>
            <person name="Hoyer L."/>
        </authorList>
    </citation>
    <scope>NUCLEOTIDE SEQUENCE</scope>
    <source>
        <strain evidence="2">16-2883</strain>
    </source>
</reference>
<feature type="region of interest" description="Disordered" evidence="1">
    <location>
        <begin position="1"/>
        <end position="210"/>
    </location>
</feature>
<feature type="compositionally biased region" description="Basic and acidic residues" evidence="1">
    <location>
        <begin position="313"/>
        <end position="323"/>
    </location>
</feature>
<dbReference type="Proteomes" id="UP001219355">
    <property type="component" value="Chromosome 4"/>
</dbReference>
<feature type="compositionally biased region" description="Polar residues" evidence="1">
    <location>
        <begin position="748"/>
        <end position="757"/>
    </location>
</feature>
<keyword evidence="3" id="KW-1185">Reference proteome</keyword>
<dbReference type="AlphaFoldDB" id="A0AAF0IKS9"/>
<evidence type="ECO:0000313" key="3">
    <source>
        <dbReference type="Proteomes" id="UP001219355"/>
    </source>
</evidence>
<feature type="region of interest" description="Disordered" evidence="1">
    <location>
        <begin position="602"/>
        <end position="632"/>
    </location>
</feature>
<protein>
    <submittedName>
        <fullName evidence="2">Uncharacterized protein</fullName>
    </submittedName>
</protein>
<gene>
    <name evidence="2" type="ORF">PRK78_006386</name>
</gene>
<feature type="compositionally biased region" description="Low complexity" evidence="1">
    <location>
        <begin position="245"/>
        <end position="259"/>
    </location>
</feature>
<organism evidence="2 3">
    <name type="scientific">Emydomyces testavorans</name>
    <dbReference type="NCBI Taxonomy" id="2070801"/>
    <lineage>
        <taxon>Eukaryota</taxon>
        <taxon>Fungi</taxon>
        <taxon>Dikarya</taxon>
        <taxon>Ascomycota</taxon>
        <taxon>Pezizomycotina</taxon>
        <taxon>Eurotiomycetes</taxon>
        <taxon>Eurotiomycetidae</taxon>
        <taxon>Onygenales</taxon>
        <taxon>Nannizziopsiaceae</taxon>
        <taxon>Emydomyces</taxon>
    </lineage>
</organism>
<feature type="compositionally biased region" description="Basic residues" evidence="1">
    <location>
        <begin position="157"/>
        <end position="166"/>
    </location>
</feature>
<feature type="compositionally biased region" description="Polar residues" evidence="1">
    <location>
        <begin position="98"/>
        <end position="107"/>
    </location>
</feature>
<dbReference type="EMBL" id="CP120630">
    <property type="protein sequence ID" value="WEW60898.1"/>
    <property type="molecule type" value="Genomic_DNA"/>
</dbReference>
<name>A0AAF0IKS9_9EURO</name>
<proteinExistence type="predicted"/>
<feature type="compositionally biased region" description="Basic and acidic residues" evidence="1">
    <location>
        <begin position="345"/>
        <end position="356"/>
    </location>
</feature>
<feature type="compositionally biased region" description="Polar residues" evidence="1">
    <location>
        <begin position="20"/>
        <end position="51"/>
    </location>
</feature>
<evidence type="ECO:0000256" key="1">
    <source>
        <dbReference type="SAM" id="MobiDB-lite"/>
    </source>
</evidence>
<feature type="compositionally biased region" description="Basic and acidic residues" evidence="1">
    <location>
        <begin position="187"/>
        <end position="202"/>
    </location>
</feature>
<feature type="region of interest" description="Disordered" evidence="1">
    <location>
        <begin position="232"/>
        <end position="386"/>
    </location>
</feature>
<sequence>MALWFFGRRKNRTRKRSEVVASSPSDQLPDTPSPTANAKTSIPNHENSPSATPKAHRRNSKRRKNGRDQTLAGNEDACLPPRQIITPSPGPPAERHTTPSFPSSAAHRSSPVEPLPSRSFTPSRFESGFNMSQSSLVRSINDVPTLRSKRSSEPSVIRRKSSKRKRNDLAREQEVKNMSLGSNLDIHFSKTRADSGDSRSTFDRMNSISPDSHAYKLSMFHALSPRPVLRYSEAPRYSPTPPTPKSSAGKGKSKAIQAGDGKNRINELADEMDASTLRELMDRDRRRRAARQSSGQRSKSEKSPKRQRQPLMETRDAPRHDIKMNINAAIVDRKPNQMAQPQTPDHSESWLRDPSKESFPARGNEQNTNMVKEKVQRAPSIGDDDKSFVNVSAADATANSKSDTTSQLAGQEMGPILDISPNQKRETRLSSNAGRIGRSLSTFFRRGSRFKREPRGQLKEGPSFSVPSRESFSRISYIEAAGTPPAIPKKSSIRFDGQSIQSRFTEHFDDLGSPDNMRSSTAINIYPSSNRFSVGTGRATLATAATTEAQDAFRGSGANSPDTRPNSMFLAQSLASIDSEGSWLSGKPSRHLSQSLLGQYRSGAESKEKLDDPAESPEEGTASGEFFAPLCGAPVPEEEEDIEIAEGIYTEVQIDEETTWHGSVGRRAHLVRPGTRAKSKEGLLSDFLESASDIHTPEGDSPLDIEGEMEIRRATSIDLGKSHVRRISAGSAKLLELPSRYSGDRRPSSGTISSGVLPSTPLIEHNEQAQS</sequence>